<dbReference type="RefSeq" id="WP_025414492.1">
    <property type="nucleotide sequence ID" value="NZ_CP007130.1"/>
</dbReference>
<dbReference type="InterPro" id="IPR013830">
    <property type="entry name" value="SGNH_hydro"/>
</dbReference>
<organism evidence="6 7">
    <name type="scientific">Gemmatirosa kalamazoonensis</name>
    <dbReference type="NCBI Taxonomy" id="861299"/>
    <lineage>
        <taxon>Bacteria</taxon>
        <taxon>Pseudomonadati</taxon>
        <taxon>Gemmatimonadota</taxon>
        <taxon>Gemmatimonadia</taxon>
        <taxon>Gemmatimonadales</taxon>
        <taxon>Gemmatimonadaceae</taxon>
        <taxon>Gemmatirosa</taxon>
    </lineage>
</organism>
<feature type="domain" description="SGNH hydrolase-type esterase" evidence="4">
    <location>
        <begin position="434"/>
        <end position="638"/>
    </location>
</feature>
<dbReference type="SUPFAM" id="SSF82171">
    <property type="entry name" value="DPP6 N-terminal domain-like"/>
    <property type="match status" value="1"/>
</dbReference>
<dbReference type="InterPro" id="IPR037459">
    <property type="entry name" value="RhgT-like"/>
</dbReference>
<evidence type="ECO:0000259" key="5">
    <source>
        <dbReference type="Pfam" id="PF14583"/>
    </source>
</evidence>
<evidence type="ECO:0000313" key="7">
    <source>
        <dbReference type="Proteomes" id="UP000019151"/>
    </source>
</evidence>
<dbReference type="InterPro" id="IPR036514">
    <property type="entry name" value="SGNH_hydro_sf"/>
</dbReference>
<reference evidence="6 7" key="1">
    <citation type="journal article" date="2014" name="Genome Announc.">
        <title>Genome Sequence and Methylome of Soil Bacterium Gemmatirosa kalamazoonensis KBS708T, a Member of the Rarely Cultivated Gemmatimonadetes Phylum.</title>
        <authorList>
            <person name="Debruyn J.M."/>
            <person name="Radosevich M."/>
            <person name="Wommack K.E."/>
            <person name="Polson S.W."/>
            <person name="Hauser L.J."/>
            <person name="Fawaz M.N."/>
            <person name="Korlach J."/>
            <person name="Tsai Y.C."/>
        </authorList>
    </citation>
    <scope>NUCLEOTIDE SEQUENCE [LARGE SCALE GENOMIC DNA]</scope>
    <source>
        <strain evidence="6 7">KBS708</strain>
        <plasmid evidence="7">Plasmid 2</plasmid>
    </source>
</reference>
<proteinExistence type="inferred from homology"/>
<comment type="similarity">
    <text evidence="1">Belongs to the 'GDSL' lipolytic enzyme family.</text>
</comment>
<feature type="signal peptide" evidence="3">
    <location>
        <begin position="1"/>
        <end position="22"/>
    </location>
</feature>
<feature type="chain" id="PRO_5004794772" evidence="3">
    <location>
        <begin position="23"/>
        <end position="661"/>
    </location>
</feature>
<dbReference type="EMBL" id="CP007130">
    <property type="protein sequence ID" value="AHG93185.1"/>
    <property type="molecule type" value="Genomic_DNA"/>
</dbReference>
<dbReference type="Pfam" id="PF13472">
    <property type="entry name" value="Lipase_GDSL_2"/>
    <property type="match status" value="1"/>
</dbReference>
<evidence type="ECO:0000256" key="3">
    <source>
        <dbReference type="SAM" id="SignalP"/>
    </source>
</evidence>
<gene>
    <name evidence="6" type="ORF">J421_5650</name>
</gene>
<keyword evidence="7" id="KW-1185">Reference proteome</keyword>
<dbReference type="InParanoid" id="W0RSC2"/>
<dbReference type="PANTHER" id="PTHR43695">
    <property type="entry name" value="PUTATIVE (AFU_ORTHOLOGUE AFUA_2G17250)-RELATED"/>
    <property type="match status" value="1"/>
</dbReference>
<evidence type="ECO:0000313" key="6">
    <source>
        <dbReference type="EMBL" id="AHG93185.1"/>
    </source>
</evidence>
<dbReference type="InterPro" id="IPR015943">
    <property type="entry name" value="WD40/YVTN_repeat-like_dom_sf"/>
</dbReference>
<dbReference type="HOGENOM" id="CLU_414911_0_0_0"/>
<dbReference type="InterPro" id="IPR027946">
    <property type="entry name" value="Ogl_dom"/>
</dbReference>
<dbReference type="CDD" id="cd01821">
    <property type="entry name" value="Rhamnogalacturan_acetylesterase_like"/>
    <property type="match status" value="1"/>
</dbReference>
<name>W0RSC2_9BACT</name>
<evidence type="ECO:0000259" key="4">
    <source>
        <dbReference type="Pfam" id="PF13472"/>
    </source>
</evidence>
<accession>W0RSC2</accession>
<dbReference type="AlphaFoldDB" id="W0RSC2"/>
<dbReference type="KEGG" id="gba:J421_5650"/>
<dbReference type="GO" id="GO:0045490">
    <property type="term" value="P:pectin catabolic process"/>
    <property type="evidence" value="ECO:0007669"/>
    <property type="project" value="InterPro"/>
</dbReference>
<protein>
    <submittedName>
        <fullName evidence="6">WD40-like beta Propeller containing protein</fullName>
    </submittedName>
</protein>
<dbReference type="Pfam" id="PF14583">
    <property type="entry name" value="Pectate_lyase22"/>
    <property type="match status" value="1"/>
</dbReference>
<keyword evidence="3" id="KW-0732">Signal</keyword>
<sequence>MRLPWIVASIVVLPLASAGAQRAPTLETRGAMPDEWVDRATGHRVVRLTHREASSESFYFHNDPFVPRRSDGGGRMVFAGTTGHGRQLFTVDLATRAIAQLTDEPGGARGEIVAPRHREAVWQRGDSVFATHLDTRRTRLLAALPPTLHASVTTLNADETLLGGVIAGPEVREILAQYPAKRDFFDRIFAAHPRHTLFVVNLKTGALRRIHEERTWIGHVQFSPTDPDLLMFCHEGPWHLVDRIWTIDVRRGDVKQIHHRSMEREIAGHEFFSPDGRTIWYDLQIPRGVTFYLAGADVATGRTTRYALTRDEWSIHFNQSPVAPLLFAGDGGDSSQVARAKDGRWLYLFRPDGDRLVSEKLVDMRAHDYRLEPNVHFSPDGKWVVFRANFEGRSDSYAVEVARAQLPPDPTASVRAPLVAQPARRDALPTVFYIGDSTVRNGNGTGGNGQWGWGDLTASYFDTTRVHVVNRALGGRSSRTFISQGYWDAVLAQLRTGDVVVMQFGHNDASPVNDTTRARGTLHGIGDDSVEIENGVTHRHETVHSYGWYLRKLIADARAKGATPIVASSVPQDAWDDGRVRRGLGGFAGWAGDVARAEGVPFIDLNELIAREYDAMGEERVHALFPADHTHTNRDGAAISARIAIDALRRLPNSPVAPYLR</sequence>
<dbReference type="Proteomes" id="UP000019151">
    <property type="component" value="Plasmid 2"/>
</dbReference>
<dbReference type="GO" id="GO:0047487">
    <property type="term" value="F:oligogalacturonide lyase activity"/>
    <property type="evidence" value="ECO:0007669"/>
    <property type="project" value="InterPro"/>
</dbReference>
<feature type="domain" description="Oligogalacturonate lyase" evidence="5">
    <location>
        <begin position="37"/>
        <end position="401"/>
    </location>
</feature>
<keyword evidence="2" id="KW-0378">Hydrolase</keyword>
<dbReference type="SUPFAM" id="SSF52266">
    <property type="entry name" value="SGNH hydrolase"/>
    <property type="match status" value="1"/>
</dbReference>
<geneLocation type="plasmid" evidence="6 7">
    <name>2</name>
</geneLocation>
<dbReference type="eggNOG" id="COG0823">
    <property type="taxonomic scope" value="Bacteria"/>
</dbReference>
<dbReference type="Gene3D" id="3.40.50.1110">
    <property type="entry name" value="SGNH hydrolase"/>
    <property type="match status" value="1"/>
</dbReference>
<keyword evidence="6" id="KW-0614">Plasmid</keyword>
<dbReference type="Gene3D" id="2.130.10.10">
    <property type="entry name" value="YVTN repeat-like/Quinoprotein amine dehydrogenase"/>
    <property type="match status" value="1"/>
</dbReference>
<dbReference type="eggNOG" id="COG2755">
    <property type="taxonomic scope" value="Bacteria"/>
</dbReference>
<dbReference type="GO" id="GO:0016788">
    <property type="term" value="F:hydrolase activity, acting on ester bonds"/>
    <property type="evidence" value="ECO:0007669"/>
    <property type="project" value="UniProtKB-ARBA"/>
</dbReference>
<dbReference type="PATRIC" id="fig|861299.3.peg.5687"/>
<evidence type="ECO:0000256" key="2">
    <source>
        <dbReference type="ARBA" id="ARBA00022801"/>
    </source>
</evidence>
<dbReference type="PANTHER" id="PTHR43695:SF1">
    <property type="entry name" value="RHAMNOGALACTURONAN ACETYLESTERASE"/>
    <property type="match status" value="1"/>
</dbReference>
<evidence type="ECO:0000256" key="1">
    <source>
        <dbReference type="ARBA" id="ARBA00008668"/>
    </source>
</evidence>